<reference evidence="2" key="1">
    <citation type="submission" date="2017-08" db="EMBL/GenBank/DDBJ databases">
        <authorList>
            <consortium name="Urmite Genomes"/>
        </authorList>
    </citation>
    <scope>NUCLEOTIDE SEQUENCE [LARGE SCALE GENOMIC DNA]</scope>
    <source>
        <strain evidence="2">IHUMI-LCC2</strain>
    </source>
</reference>
<keyword evidence="3" id="KW-1185">Reference proteome</keyword>
<dbReference type="PROSITE" id="PS50181">
    <property type="entry name" value="FBOX"/>
    <property type="match status" value="1"/>
</dbReference>
<feature type="domain" description="F-box" evidence="1">
    <location>
        <begin position="1"/>
        <end position="54"/>
    </location>
</feature>
<evidence type="ECO:0000313" key="2">
    <source>
        <dbReference type="EMBL" id="SNW62323.1"/>
    </source>
</evidence>
<dbReference type="Proteomes" id="UP000236316">
    <property type="component" value="Segment"/>
</dbReference>
<proteinExistence type="predicted"/>
<accession>A0A2I2L467</accession>
<dbReference type="RefSeq" id="YP_009448625.1">
    <property type="nucleotide sequence ID" value="NC_036594.1"/>
</dbReference>
<dbReference type="EMBL" id="LT906555">
    <property type="protein sequence ID" value="SNW62323.1"/>
    <property type="molecule type" value="Genomic_DNA"/>
</dbReference>
<name>A0A2I2L467_9VIRU</name>
<organism evidence="2">
    <name type="scientific">Orpheovirus IHUMI-LCC2</name>
    <dbReference type="NCBI Taxonomy" id="2023057"/>
    <lineage>
        <taxon>Viruses</taxon>
        <taxon>Varidnaviria</taxon>
        <taxon>Bamfordvirae</taxon>
        <taxon>Nucleocytoviricota</taxon>
        <taxon>Megaviricetes</taxon>
        <taxon>Pimascovirales</taxon>
        <taxon>Ocovirineae</taxon>
        <taxon>Orpheoviridae</taxon>
        <taxon>Alphaorpheovirus</taxon>
        <taxon>Alphaorpheovirus massiliense</taxon>
    </lineage>
</organism>
<dbReference type="KEGG" id="vg:35382205"/>
<evidence type="ECO:0000313" key="3">
    <source>
        <dbReference type="Proteomes" id="UP000236316"/>
    </source>
</evidence>
<dbReference type="InterPro" id="IPR001810">
    <property type="entry name" value="F-box_dom"/>
</dbReference>
<protein>
    <submittedName>
        <fullName evidence="2">F-box domain-containing protein</fullName>
    </submittedName>
</protein>
<evidence type="ECO:0000259" key="1">
    <source>
        <dbReference type="PROSITE" id="PS50181"/>
    </source>
</evidence>
<dbReference type="GeneID" id="35382205"/>
<gene>
    <name evidence="2" type="ORF">ORPV_419</name>
</gene>
<sequence length="436" mass="51591">MNEIPTDIIYEIIININPYYILHDISLLSKNYQNLVNSYTKVNVNGMEYNIRKFRYYQTIKYIGMYPILFTITDEQYIKLFNILYPISEILVIHKDISLQTPNYKAKTYLLNVMERMLKLQYDDTEIKKFNDKYDYIMRKGSVSDYPISTSTNKELLSKYNRDNLVNTTSTLLSSFYINKGDIANYLLYGGEYSDRIIKSGSGDIVLDAPYPSLLINRYPETISLNKYRKFGYEGNINELENITARLNKNIKKLRRLDDNRIYDVDEDEEGEILISCKNELLNYFNYIVGYMYTKIKDDQLFKYILRRYVKLSDFINNIQKTLFEIDDDSDEENLFILRTLDKDIIKTYFSQLLELHKEVGDIQSIISKASPEILWIILPWINEIIPNNDLYDMISPELSNTKTNMIWLFTYSLSSNNEIIQSIILNMLNDFIIIK</sequence>